<evidence type="ECO:0000313" key="1">
    <source>
        <dbReference type="EMBL" id="CCH52968.1"/>
    </source>
</evidence>
<reference evidence="1 2" key="1">
    <citation type="journal article" date="2012" name="J. Bacteriol.">
        <title>Genome Sequence of the Filamentous Bacterium Fibrisoma limi BUZ 3T.</title>
        <authorList>
            <person name="Filippini M."/>
            <person name="Qi W."/>
            <person name="Jaenicke S."/>
            <person name="Goesmann A."/>
            <person name="Smits T.H."/>
            <person name="Bagheri H.C."/>
        </authorList>
    </citation>
    <scope>NUCLEOTIDE SEQUENCE [LARGE SCALE GENOMIC DNA]</scope>
    <source>
        <strain evidence="2">BUZ 3T</strain>
    </source>
</reference>
<evidence type="ECO:0000313" key="2">
    <source>
        <dbReference type="Proteomes" id="UP000009309"/>
    </source>
</evidence>
<comment type="caution">
    <text evidence="1">The sequence shown here is derived from an EMBL/GenBank/DDBJ whole genome shotgun (WGS) entry which is preliminary data.</text>
</comment>
<dbReference type="Proteomes" id="UP000009309">
    <property type="component" value="Unassembled WGS sequence"/>
</dbReference>
<protein>
    <submittedName>
        <fullName evidence="1">Uncharacterized protein</fullName>
    </submittedName>
</protein>
<accession>I2GGE3</accession>
<dbReference type="EMBL" id="CAIT01000006">
    <property type="protein sequence ID" value="CCH52968.1"/>
    <property type="molecule type" value="Genomic_DNA"/>
</dbReference>
<proteinExistence type="predicted"/>
<name>I2GGE3_9BACT</name>
<gene>
    <name evidence="1" type="ORF">BN8_02018</name>
</gene>
<organism evidence="1 2">
    <name type="scientific">Fibrisoma limi BUZ 3</name>
    <dbReference type="NCBI Taxonomy" id="1185876"/>
    <lineage>
        <taxon>Bacteria</taxon>
        <taxon>Pseudomonadati</taxon>
        <taxon>Bacteroidota</taxon>
        <taxon>Cytophagia</taxon>
        <taxon>Cytophagales</taxon>
        <taxon>Spirosomataceae</taxon>
        <taxon>Fibrisoma</taxon>
    </lineage>
</organism>
<dbReference type="AlphaFoldDB" id="I2GGE3"/>
<keyword evidence="2" id="KW-1185">Reference proteome</keyword>
<sequence length="126" mass="13672">MVTQCPVTKQEIMRSFLTLICMITWLVSCQQDEVPSVASSCYPSVKAIRSERITDAAVTVQASGGLATGYQLVASNGVAWSACNLPDEFKRNGLAISVSGYLLTWPELELMNLSPLPFEVTGAKLR</sequence>